<dbReference type="PANTHER" id="PTHR30026:SF20">
    <property type="entry name" value="OUTER MEMBRANE PROTEIN TOLC"/>
    <property type="match status" value="1"/>
</dbReference>
<evidence type="ECO:0000256" key="4">
    <source>
        <dbReference type="ARBA" id="ARBA00022452"/>
    </source>
</evidence>
<evidence type="ECO:0000256" key="6">
    <source>
        <dbReference type="ARBA" id="ARBA00023136"/>
    </source>
</evidence>
<dbReference type="EMBL" id="UGYW01000002">
    <property type="protein sequence ID" value="SUJ29948.1"/>
    <property type="molecule type" value="Genomic_DNA"/>
</dbReference>
<reference evidence="8 9" key="1">
    <citation type="submission" date="2018-06" db="EMBL/GenBank/DDBJ databases">
        <authorList>
            <consortium name="Pathogen Informatics"/>
            <person name="Doyle S."/>
        </authorList>
    </citation>
    <scope>NUCLEOTIDE SEQUENCE [LARGE SCALE GENOMIC DNA]</scope>
    <source>
        <strain evidence="8 9">NCTC11388</strain>
    </source>
</reference>
<dbReference type="AlphaFoldDB" id="A0A380CVJ8"/>
<keyword evidence="4" id="KW-1134">Transmembrane beta strand</keyword>
<dbReference type="Proteomes" id="UP000254893">
    <property type="component" value="Unassembled WGS sequence"/>
</dbReference>
<keyword evidence="6" id="KW-0472">Membrane</keyword>
<protein>
    <submittedName>
        <fullName evidence="8">Type I secretion outer membrane protein, TolC family</fullName>
    </submittedName>
</protein>
<dbReference type="GO" id="GO:0015288">
    <property type="term" value="F:porin activity"/>
    <property type="evidence" value="ECO:0007669"/>
    <property type="project" value="TreeGrafter"/>
</dbReference>
<keyword evidence="7" id="KW-0998">Cell outer membrane</keyword>
<accession>A0A380CVJ8</accession>
<organism evidence="8 9">
    <name type="scientific">Sphingobacterium spiritivorum</name>
    <name type="common">Flavobacterium spiritivorum</name>
    <dbReference type="NCBI Taxonomy" id="258"/>
    <lineage>
        <taxon>Bacteria</taxon>
        <taxon>Pseudomonadati</taxon>
        <taxon>Bacteroidota</taxon>
        <taxon>Sphingobacteriia</taxon>
        <taxon>Sphingobacteriales</taxon>
        <taxon>Sphingobacteriaceae</taxon>
        <taxon>Sphingobacterium</taxon>
    </lineage>
</organism>
<dbReference type="Gene3D" id="1.20.1600.10">
    <property type="entry name" value="Outer membrane efflux proteins (OEP)"/>
    <property type="match status" value="1"/>
</dbReference>
<evidence type="ECO:0000256" key="3">
    <source>
        <dbReference type="ARBA" id="ARBA00022448"/>
    </source>
</evidence>
<dbReference type="GO" id="GO:0015562">
    <property type="term" value="F:efflux transmembrane transporter activity"/>
    <property type="evidence" value="ECO:0007669"/>
    <property type="project" value="InterPro"/>
</dbReference>
<proteinExistence type="inferred from homology"/>
<keyword evidence="5" id="KW-0812">Transmembrane</keyword>
<evidence type="ECO:0000256" key="7">
    <source>
        <dbReference type="ARBA" id="ARBA00023237"/>
    </source>
</evidence>
<keyword evidence="3" id="KW-0813">Transport</keyword>
<dbReference type="GO" id="GO:1990281">
    <property type="term" value="C:efflux pump complex"/>
    <property type="evidence" value="ECO:0007669"/>
    <property type="project" value="TreeGrafter"/>
</dbReference>
<evidence type="ECO:0000313" key="9">
    <source>
        <dbReference type="Proteomes" id="UP000254893"/>
    </source>
</evidence>
<dbReference type="Pfam" id="PF02321">
    <property type="entry name" value="OEP"/>
    <property type="match status" value="1"/>
</dbReference>
<dbReference type="RefSeq" id="WP_115171826.1">
    <property type="nucleotide sequence ID" value="NZ_UGYW01000002.1"/>
</dbReference>
<dbReference type="PANTHER" id="PTHR30026">
    <property type="entry name" value="OUTER MEMBRANE PROTEIN TOLC"/>
    <property type="match status" value="1"/>
</dbReference>
<comment type="similarity">
    <text evidence="2">Belongs to the outer membrane factor (OMF) (TC 1.B.17) family.</text>
</comment>
<evidence type="ECO:0000313" key="8">
    <source>
        <dbReference type="EMBL" id="SUJ29948.1"/>
    </source>
</evidence>
<comment type="subcellular location">
    <subcellularLocation>
        <location evidence="1">Cell outer membrane</location>
    </subcellularLocation>
</comment>
<dbReference type="SUPFAM" id="SSF56954">
    <property type="entry name" value="Outer membrane efflux proteins (OEP)"/>
    <property type="match status" value="1"/>
</dbReference>
<dbReference type="InterPro" id="IPR003423">
    <property type="entry name" value="OMP_efflux"/>
</dbReference>
<sequence>MNKSIVCLVLMMLGFPLWGSTQQLYTLEQCMVWGMENHLDVKIQNLQIKAFRAAEINTASRFLPDISARINHFYNFGSTINPQTNARESANIQSDNISVDAGINLFNFEDLNKSRISRLQTAIAQADKAVIDQEFASLLIQRYTEALAAQELKKVISQQLVNSKEQLDRIEKEVTDGAKPESDIYDIQVIYTQEQKLLKQTEQDELNKKALLVQLINKEDISVANMNLLKDIPSSDHLSPSVVWENNPSVMKEQLTQQKLQQEYRQLLHQYLPTVRLNYSYGTFYATAIDQIFDTSFKFGSQLKDNRSQYLGLNLSIPIFSKGDVRRLRTRKNIDILQQQEVITKKETELKNELQNQSRKQQQYAELEATLTEASTYARKAYETTKVKYEYGKVDVSAYKAAKNQLLMAQYDVLNNALSEWMTGKIIQNLLSDQYIKR</sequence>
<evidence type="ECO:0000256" key="2">
    <source>
        <dbReference type="ARBA" id="ARBA00007613"/>
    </source>
</evidence>
<name>A0A380CVJ8_SPHSI</name>
<dbReference type="GO" id="GO:0009279">
    <property type="term" value="C:cell outer membrane"/>
    <property type="evidence" value="ECO:0007669"/>
    <property type="project" value="UniProtKB-SubCell"/>
</dbReference>
<dbReference type="InterPro" id="IPR051906">
    <property type="entry name" value="TolC-like"/>
</dbReference>
<evidence type="ECO:0000256" key="5">
    <source>
        <dbReference type="ARBA" id="ARBA00022692"/>
    </source>
</evidence>
<gene>
    <name evidence="8" type="ORF">NCTC11388_04700</name>
</gene>
<evidence type="ECO:0000256" key="1">
    <source>
        <dbReference type="ARBA" id="ARBA00004442"/>
    </source>
</evidence>